<protein>
    <submittedName>
        <fullName evidence="2">Uncharacterized protein</fullName>
    </submittedName>
</protein>
<accession>A0A810BSI1</accession>
<reference evidence="2" key="2">
    <citation type="submission" date="2020-05" db="EMBL/GenBank/DDBJ databases">
        <title>Complete genome sequence of Bradyrhizobium diazoefficiens XF9 isolated from soybean nodule.</title>
        <authorList>
            <person name="Noda R."/>
            <person name="Kakizaki K."/>
            <person name="Minamisawa K."/>
        </authorList>
    </citation>
    <scope>NUCLEOTIDE SEQUENCE</scope>
    <source>
        <strain evidence="2">XF9</strain>
    </source>
</reference>
<evidence type="ECO:0000313" key="2">
    <source>
        <dbReference type="EMBL" id="BCE79938.1"/>
    </source>
</evidence>
<gene>
    <name evidence="1" type="ORF">XF8B_13890</name>
    <name evidence="2" type="ORF">XF9B_13590</name>
</gene>
<organism evidence="2">
    <name type="scientific">Bradyrhizobium diazoefficiens</name>
    <dbReference type="NCBI Taxonomy" id="1355477"/>
    <lineage>
        <taxon>Bacteria</taxon>
        <taxon>Pseudomonadati</taxon>
        <taxon>Pseudomonadota</taxon>
        <taxon>Alphaproteobacteria</taxon>
        <taxon>Hyphomicrobiales</taxon>
        <taxon>Nitrobacteraceae</taxon>
        <taxon>Bradyrhizobium</taxon>
    </lineage>
</organism>
<reference evidence="1" key="1">
    <citation type="submission" date="2020-05" db="EMBL/GenBank/DDBJ databases">
        <title>Complete genome sequence of Bradyrhizobium diazoefficiens XF8 isolated from soybean nodule.</title>
        <authorList>
            <person name="Noda R."/>
            <person name="Kakizaki K."/>
            <person name="Minamisawa K."/>
        </authorList>
    </citation>
    <scope>NUCLEOTIDE SEQUENCE</scope>
    <source>
        <strain evidence="1">XF8</strain>
    </source>
</reference>
<dbReference type="EMBL" id="AP023097">
    <property type="protein sequence ID" value="BCE71278.1"/>
    <property type="molecule type" value="Genomic_DNA"/>
</dbReference>
<sequence length="2185" mass="237324">MTVTTRIHCLTDAEPASFHGSDNMGYAVNLNVECESDSAFDKAARDQAHDAFRLFLKQAAAVDFYLFKATYGPLPNQAGKTGVLSLNLVYKVGDQDSHGAVKSEPNPADADLLIAWLDEGARARTNEADEWRYWLVKPVGNDVQQIDEADIGATHELRSAHAWNAPVAHRFGLTKLLLLPPEDIDPQSRRELYLVLPSFDGNAPAPDRTGIAPFDGAEPPATLDIPYDFNAGFKAPTVCRAAQLLPPPTAFPGLVRPDGFLNVDEQPDQVRRLLNWFEKGAVTLISPEPGLARDSEPVQALFKPAWFVTGPDSNRIYEVEAFNAAWRLVASLCIALDPLIVGLMRPALADQVAPELRPEGQILSVLVSAILQRLDEARSDDSTVFPDGKLPNGWVVAGAVRDFLEGNALFGTDTEKFSSALRYVHGIAKPSNGSGSVDDVLLDVLVECYKNGAGQRYTLDKAKWDKIRAVDPKTKEERFALDPLTLAAASGKKLHDESGFEAAILRFFEVVIVDPKDPQPPGPIPFGEALAKPVANKTGLDVNKITTAVTKAWQDFRASLGGAFDGAEAARRSAASDYLIALLGPQGSEPLKVKGDTNTLPSLIKLINDGSSFSDSLFSSGNGCFAGIVKSLPRPKTPTQISTNASFLNVLAEAHGDALAPSLHFDQDGVRFVPDSVPHPLPIQIGDSLKAGDVDEFAHHFNGIAIAIRRVDKAESSFAHLNLAGLTWSRTVIDHIPQFASKADENGAIHPILPASVDGRSAVFLNYEGFPLASTAFSETVPYVDQHGRSARRPFYIHDVAEYEGEWLNRMPPQLAYGRTFETFSFITTNSGSMPTVLRKASATPWRPAKDIPADQIKGEVISKAPCQRRTAIGRIALAEQAGNKGGAGSARIGGALPGVYPLANDYPRLVIAANRKAAPGTLALMRLFDGSGGFLFPTEAGEVHRAKLTLAEPDWVGGKGKLGISLYTAPTRLDTDADVAISDVSGAGPGFDGTGELFLSVELVTPAADGNTYVLRLYVDRTVLGEVQFVSKSDRGWFRFTLKPEEDKPVVFSFAEPDGQGNAHHGIRDTPLLLLAPEDPGWQSGLAKPVHARIAAPRTGFLDFERWFANADLVADVFPGDTRKQAFFDALLTAYVMRHRDKDIAESLANLPDPSVVALRVTLAISDRLGSQSAVMLQEDLDLKRLLPLVVEKLPERTKPWSVEDLKAQLFNRLREKFTFVVDVSPGPLSLKIVVDNTNVDRLGGTISAQVPKGSVAQLSFAPLVEAMHFSTSQRGGLTFPEVFHPGMLQYVVANSGSMLVFPETALRIETMADVLVDRKRAANLAARMIGVTPVASARRYDLTSLGDLGKLSSPQPADRNDWRMIGEVDITTQRWRVSGRPIYNYVNPREFRGDVSGDEPENQPVLHPALVLKNPANRGDALSVFETEAFFDRLNLDSETVSQRLLPLPSSTVLQSFLWGDASATYFRHHFRLRSRYAGALTREDRCSVAAWPEPDRKTPDPVQEWTLRVAMLADHSKLTVTRPQLRALIPLTTSAGVAATLASTPPVLAVLQEPPFAHGGLADRIVAEMSTGFGYGFESNEDQVHILDSRKEVGPDPRLTYRPMPSKTALGLVIRSESAMGLTFDMPSAPAPAFVNSLLSLIPGSVTEEQQPVLQEHFMGIALRRYIDPNWMTVNPLQTGKDISLDPEQANWIELPAAASQDGSYKVTLKHGRGETTVEPFLEIASEKSGMRTIAVAKVMLDPVPAKTSDVEIARFKPSLIQRLVLLHQPVAPKRYSTSILGVPNNGGSQENHPLLLASFEWSPRQIVDSGSQDIPDAVIALDDAVVWPAMASARTFLAWTRTGLDHDRGRMFKITDQQATMEVEPMEFGEIEARVNGSHEFSLRKSNTGDGVPIWAASSTFAEPLLPVHSHRHLAVISTYFADGAGRPIEIFSRADLLRAMTTPLTSLDDSKPSRCRVIEFETPAMIITGTPSDAIPAMYRTAYFDLMSTGYQTGRQLQLFFRFVGSPKHLRSFDTLQINFAGLDGVAVQTVSIGLGVTGFSLGLWLVLSGNAISVSRLNSDGSLSVLKPNEILVSRVDSGGTLPVPPAQLWAPETPGFILSIRATKGDVSPAGLEFWADVSLLHSKRGGVSGDFDFEWLFSPPFVGEAPDAVRPQVLSAMTEAQARIIAVSQPIPLSANT</sequence>
<dbReference type="RefSeq" id="WP_171463740.1">
    <property type="nucleotide sequence ID" value="NZ_CP029603.2"/>
</dbReference>
<name>A0A810BSI1_9BRAD</name>
<dbReference type="EMBL" id="AP023098">
    <property type="protein sequence ID" value="BCE79938.1"/>
    <property type="molecule type" value="Genomic_DNA"/>
</dbReference>
<proteinExistence type="predicted"/>
<evidence type="ECO:0000313" key="1">
    <source>
        <dbReference type="EMBL" id="BCE71278.1"/>
    </source>
</evidence>